<comment type="caution">
    <text evidence="3">The sequence shown here is derived from an EMBL/GenBank/DDBJ whole genome shotgun (WGS) entry which is preliminary data.</text>
</comment>
<keyword evidence="2" id="KW-0812">Transmembrane</keyword>
<protein>
    <submittedName>
        <fullName evidence="3">Uncharacterized protein</fullName>
    </submittedName>
</protein>
<accession>A0ABU5E129</accession>
<sequence>MEKLGFDAELNRGFVASVLFHVGLFLVAWFGLPHLFEDDLIYEQDGIKGAIISELTKAPRVDKVSDKVPDKPKKQKVEQPKKDAKPAPVKENPKPAAAPPPPQVEEQAVVIPDQTKTEPDKKVEKKPDQKPKNQNKNKPDDTNKKKQKQQDEDFAKVLAGIAPDQAADAPPEEPTQKAAAAPTEETEGQRTALEGDVAVSATDAESISQQIGRNWRVDVGALPDPSQYMAFLRVTFDSAGNVLTVEFLEQNRMGDSRYRMVAESCRRAFFITKQIKAPSGKPLPPSIRFGCDPQYANGA</sequence>
<feature type="compositionally biased region" description="Basic and acidic residues" evidence="1">
    <location>
        <begin position="62"/>
        <end position="85"/>
    </location>
</feature>
<name>A0ABU5E129_9PROT</name>
<reference evidence="3 4" key="1">
    <citation type="journal article" date="2013" name="Antonie Van Leeuwenhoek">
        <title>Dongia rigui sp. nov., isolated from freshwater of a large wetland in Korea.</title>
        <authorList>
            <person name="Baik K.S."/>
            <person name="Hwang Y.M."/>
            <person name="Choi J.S."/>
            <person name="Kwon J."/>
            <person name="Seong C.N."/>
        </authorList>
    </citation>
    <scope>NUCLEOTIDE SEQUENCE [LARGE SCALE GENOMIC DNA]</scope>
    <source>
        <strain evidence="3 4">04SU4-P</strain>
    </source>
</reference>
<evidence type="ECO:0000256" key="1">
    <source>
        <dbReference type="SAM" id="MobiDB-lite"/>
    </source>
</evidence>
<dbReference type="Proteomes" id="UP001271769">
    <property type="component" value="Unassembled WGS sequence"/>
</dbReference>
<evidence type="ECO:0000313" key="3">
    <source>
        <dbReference type="EMBL" id="MDY0873265.1"/>
    </source>
</evidence>
<feature type="compositionally biased region" description="Basic and acidic residues" evidence="1">
    <location>
        <begin position="115"/>
        <end position="150"/>
    </location>
</feature>
<dbReference type="RefSeq" id="WP_320501725.1">
    <property type="nucleotide sequence ID" value="NZ_JAXCLX010000002.1"/>
</dbReference>
<feature type="transmembrane region" description="Helical" evidence="2">
    <location>
        <begin position="12"/>
        <end position="32"/>
    </location>
</feature>
<feature type="region of interest" description="Disordered" evidence="1">
    <location>
        <begin position="165"/>
        <end position="190"/>
    </location>
</feature>
<evidence type="ECO:0000313" key="4">
    <source>
        <dbReference type="Proteomes" id="UP001271769"/>
    </source>
</evidence>
<keyword evidence="2" id="KW-1133">Transmembrane helix</keyword>
<proteinExistence type="predicted"/>
<keyword evidence="2" id="KW-0472">Membrane</keyword>
<organism evidence="3 4">
    <name type="scientific">Dongia rigui</name>
    <dbReference type="NCBI Taxonomy" id="940149"/>
    <lineage>
        <taxon>Bacteria</taxon>
        <taxon>Pseudomonadati</taxon>
        <taxon>Pseudomonadota</taxon>
        <taxon>Alphaproteobacteria</taxon>
        <taxon>Rhodospirillales</taxon>
        <taxon>Dongiaceae</taxon>
        <taxon>Dongia</taxon>
    </lineage>
</organism>
<keyword evidence="4" id="KW-1185">Reference proteome</keyword>
<feature type="region of interest" description="Disordered" evidence="1">
    <location>
        <begin position="62"/>
        <end position="150"/>
    </location>
</feature>
<gene>
    <name evidence="3" type="ORF">SMD31_15090</name>
</gene>
<evidence type="ECO:0000256" key="2">
    <source>
        <dbReference type="SAM" id="Phobius"/>
    </source>
</evidence>
<dbReference type="EMBL" id="JAXCLX010000002">
    <property type="protein sequence ID" value="MDY0873265.1"/>
    <property type="molecule type" value="Genomic_DNA"/>
</dbReference>